<sequence>MNKAVSAVLSVAMMGVILTACAENNKEAVPAASGSASSSSEASSSGATASSAGETGSVYPLKTDVTLSQWIEADPSLLALKPNYAEFPLYQELVNRTGVNIKYIHPATNQAKEQLNVMFASGDYADIMEWRWMENYPGGPEKAMEDGNILKLNDLIDQYAPNLKVYLQEHPDVDKQIKTDSGTYYGFPFVRGDDSLKVFQGPILRKDWLDELGLQVPTTIDEWHTVLQAFKEKKGAEAPLTFASQPRLLDVIQGGGGFVGAYGVGYSFYLQDGQVKYGPNESGFKDFLATFHQWYAEGLIDVDVATVDSKILTEKMTSGKSGATIANAGGGLGNWMSAMKEKDPSYDLVGAPYPVLNKGDTPMMGQKDFSAPYGGYFAISPKSEHPEIAVQYLDYGFSEEGQMLYNFGIEGVSYTMKDGYPTYTDAVMSNFSQNYGQYTRATNGPTVQDKRYYEQFASLPQQTEAIQQWMKTDADNHVIPPVSPTAEESTEMAKIMNEVQTLVDETVIKVIIGRESIDDFDKFQQKLKSLKIDRAIEIKQAAYDRYMSR</sequence>
<evidence type="ECO:0000256" key="2">
    <source>
        <dbReference type="SAM" id="SignalP"/>
    </source>
</evidence>
<feature type="region of interest" description="Disordered" evidence="1">
    <location>
        <begin position="31"/>
        <end position="54"/>
    </location>
</feature>
<protein>
    <submittedName>
        <fullName evidence="3">Extracellular solute-binding protein</fullName>
    </submittedName>
</protein>
<dbReference type="AlphaFoldDB" id="A0A4S4BW33"/>
<keyword evidence="2" id="KW-0732">Signal</keyword>
<dbReference type="Pfam" id="PF01547">
    <property type="entry name" value="SBP_bac_1"/>
    <property type="match status" value="1"/>
</dbReference>
<dbReference type="PROSITE" id="PS51257">
    <property type="entry name" value="PROKAR_LIPOPROTEIN"/>
    <property type="match status" value="1"/>
</dbReference>
<name>A0A4S4BW33_9BACL</name>
<evidence type="ECO:0000256" key="1">
    <source>
        <dbReference type="SAM" id="MobiDB-lite"/>
    </source>
</evidence>
<evidence type="ECO:0000313" key="4">
    <source>
        <dbReference type="Proteomes" id="UP000310636"/>
    </source>
</evidence>
<dbReference type="InterPro" id="IPR006059">
    <property type="entry name" value="SBP"/>
</dbReference>
<accession>A0A4S4BW33</accession>
<dbReference type="PANTHER" id="PTHR43649:SF12">
    <property type="entry name" value="DIACETYLCHITOBIOSE BINDING PROTEIN DASA"/>
    <property type="match status" value="1"/>
</dbReference>
<comment type="caution">
    <text evidence="3">The sequence shown here is derived from an EMBL/GenBank/DDBJ whole genome shotgun (WGS) entry which is preliminary data.</text>
</comment>
<evidence type="ECO:0000313" key="3">
    <source>
        <dbReference type="EMBL" id="THF78818.1"/>
    </source>
</evidence>
<dbReference type="InterPro" id="IPR050490">
    <property type="entry name" value="Bact_solute-bd_prot1"/>
</dbReference>
<dbReference type="Gene3D" id="3.40.190.10">
    <property type="entry name" value="Periplasmic binding protein-like II"/>
    <property type="match status" value="2"/>
</dbReference>
<proteinExistence type="predicted"/>
<feature type="signal peptide" evidence="2">
    <location>
        <begin position="1"/>
        <end position="22"/>
    </location>
</feature>
<reference evidence="3 4" key="1">
    <citation type="submission" date="2019-04" db="EMBL/GenBank/DDBJ databases">
        <title>Cohnella sp. nov. isolated from preserved vegetables.</title>
        <authorList>
            <person name="Lin S.-Y."/>
            <person name="Hung M.-H."/>
            <person name="Young C.-C."/>
        </authorList>
    </citation>
    <scope>NUCLEOTIDE SEQUENCE [LARGE SCALE GENOMIC DNA]</scope>
    <source>
        <strain evidence="3 4">CC-MHH1044</strain>
    </source>
</reference>
<keyword evidence="4" id="KW-1185">Reference proteome</keyword>
<feature type="chain" id="PRO_5020441980" evidence="2">
    <location>
        <begin position="23"/>
        <end position="549"/>
    </location>
</feature>
<organism evidence="3 4">
    <name type="scientific">Cohnella fermenti</name>
    <dbReference type="NCBI Taxonomy" id="2565925"/>
    <lineage>
        <taxon>Bacteria</taxon>
        <taxon>Bacillati</taxon>
        <taxon>Bacillota</taxon>
        <taxon>Bacilli</taxon>
        <taxon>Bacillales</taxon>
        <taxon>Paenibacillaceae</taxon>
        <taxon>Cohnella</taxon>
    </lineage>
</organism>
<dbReference type="PANTHER" id="PTHR43649">
    <property type="entry name" value="ARABINOSE-BINDING PROTEIN-RELATED"/>
    <property type="match status" value="1"/>
</dbReference>
<dbReference type="EMBL" id="SSOB01000015">
    <property type="protein sequence ID" value="THF78818.1"/>
    <property type="molecule type" value="Genomic_DNA"/>
</dbReference>
<dbReference type="Proteomes" id="UP000310636">
    <property type="component" value="Unassembled WGS sequence"/>
</dbReference>
<dbReference type="OrthoDB" id="9787283at2"/>
<gene>
    <name evidence="3" type="ORF">E6C55_13515</name>
</gene>
<dbReference type="SUPFAM" id="SSF53850">
    <property type="entry name" value="Periplasmic binding protein-like II"/>
    <property type="match status" value="1"/>
</dbReference>